<organism evidence="3 4">
    <name type="scientific">Marinobacter nauticus</name>
    <name type="common">Marinobacter hydrocarbonoclasticus</name>
    <name type="synonym">Marinobacter aquaeolei</name>
    <dbReference type="NCBI Taxonomy" id="2743"/>
    <lineage>
        <taxon>Bacteria</taxon>
        <taxon>Pseudomonadati</taxon>
        <taxon>Pseudomonadota</taxon>
        <taxon>Gammaproteobacteria</taxon>
        <taxon>Pseudomonadales</taxon>
        <taxon>Marinobacteraceae</taxon>
        <taxon>Marinobacter</taxon>
    </lineage>
</organism>
<evidence type="ECO:0000313" key="3">
    <source>
        <dbReference type="EMBL" id="RCW63266.1"/>
    </source>
</evidence>
<dbReference type="PANTHER" id="PTHR34473:SF2">
    <property type="entry name" value="UPF0699 TRANSMEMBRANE PROTEIN YDBT"/>
    <property type="match status" value="1"/>
</dbReference>
<dbReference type="AlphaFoldDB" id="A0A368X7T8"/>
<keyword evidence="1" id="KW-1133">Transmembrane helix</keyword>
<feature type="transmembrane region" description="Helical" evidence="1">
    <location>
        <begin position="57"/>
        <end position="77"/>
    </location>
</feature>
<reference evidence="3 4" key="1">
    <citation type="submission" date="2018-07" db="EMBL/GenBank/DDBJ databases">
        <title>Freshwater and sediment microbial communities from various areas in North America, analyzing microbe dynamics in response to fracking.</title>
        <authorList>
            <person name="Lamendella R."/>
        </authorList>
    </citation>
    <scope>NUCLEOTIDE SEQUENCE [LARGE SCALE GENOMIC DNA]</scope>
    <source>
        <strain evidence="3 4">105B</strain>
    </source>
</reference>
<feature type="domain" description="YdbS-like PH" evidence="2">
    <location>
        <begin position="81"/>
        <end position="156"/>
    </location>
</feature>
<dbReference type="PANTHER" id="PTHR34473">
    <property type="entry name" value="UPF0699 TRANSMEMBRANE PROTEIN YDBS"/>
    <property type="match status" value="1"/>
</dbReference>
<proteinExistence type="predicted"/>
<name>A0A368X7T8_MARNT</name>
<gene>
    <name evidence="3" type="ORF">DET61_11933</name>
</gene>
<evidence type="ECO:0000259" key="2">
    <source>
        <dbReference type="Pfam" id="PF03703"/>
    </source>
</evidence>
<feature type="transmembrane region" description="Helical" evidence="1">
    <location>
        <begin position="12"/>
        <end position="37"/>
    </location>
</feature>
<dbReference type="Proteomes" id="UP000253647">
    <property type="component" value="Unassembled WGS sequence"/>
</dbReference>
<sequence>MTEPQPPMQVKTSAFVICTATQWISLAGLGILVVVIFAPPGSFARLWLQWSAQNPLLTLAILAAALFSVLSACLFRARSVRIQLERGLLHYQIGNIVRKTQSIRISDIQNVTSKQNITEQKLGAVTLKLETIGTGGVDLKLPQLKKGYAEELKKRIFPQIN</sequence>
<keyword evidence="1" id="KW-0472">Membrane</keyword>
<protein>
    <submittedName>
        <fullName evidence="3">PH (Pleckstrin Homology) domain-containing protein</fullName>
    </submittedName>
</protein>
<evidence type="ECO:0000256" key="1">
    <source>
        <dbReference type="SAM" id="Phobius"/>
    </source>
</evidence>
<dbReference type="EMBL" id="QPJI01000019">
    <property type="protein sequence ID" value="RCW63266.1"/>
    <property type="molecule type" value="Genomic_DNA"/>
</dbReference>
<dbReference type="InterPro" id="IPR005182">
    <property type="entry name" value="YdbS-like_PH"/>
</dbReference>
<dbReference type="Pfam" id="PF03703">
    <property type="entry name" value="bPH_2"/>
    <property type="match status" value="1"/>
</dbReference>
<comment type="caution">
    <text evidence="3">The sequence shown here is derived from an EMBL/GenBank/DDBJ whole genome shotgun (WGS) entry which is preliminary data.</text>
</comment>
<evidence type="ECO:0000313" key="4">
    <source>
        <dbReference type="Proteomes" id="UP000253647"/>
    </source>
</evidence>
<keyword evidence="1" id="KW-0812">Transmembrane</keyword>
<accession>A0A368X7T8</accession>